<reference evidence="4 5" key="1">
    <citation type="journal article" date="2018" name="Mol. Plant">
        <title>The genome of Artemisia annua provides insight into the evolution of Asteraceae family and artemisinin biosynthesis.</title>
        <authorList>
            <person name="Shen Q."/>
            <person name="Zhang L."/>
            <person name="Liao Z."/>
            <person name="Wang S."/>
            <person name="Yan T."/>
            <person name="Shi P."/>
            <person name="Liu M."/>
            <person name="Fu X."/>
            <person name="Pan Q."/>
            <person name="Wang Y."/>
            <person name="Lv Z."/>
            <person name="Lu X."/>
            <person name="Zhang F."/>
            <person name="Jiang W."/>
            <person name="Ma Y."/>
            <person name="Chen M."/>
            <person name="Hao X."/>
            <person name="Li L."/>
            <person name="Tang Y."/>
            <person name="Lv G."/>
            <person name="Zhou Y."/>
            <person name="Sun X."/>
            <person name="Brodelius P.E."/>
            <person name="Rose J.K.C."/>
            <person name="Tang K."/>
        </authorList>
    </citation>
    <scope>NUCLEOTIDE SEQUENCE [LARGE SCALE GENOMIC DNA]</scope>
    <source>
        <strain evidence="5">cv. Huhao1</strain>
        <tissue evidence="4">Leaf</tissue>
    </source>
</reference>
<dbReference type="SUPFAM" id="SSF46774">
    <property type="entry name" value="ARID-like"/>
    <property type="match status" value="1"/>
</dbReference>
<dbReference type="PROSITE" id="PS51156">
    <property type="entry name" value="ELM2"/>
    <property type="match status" value="1"/>
</dbReference>
<protein>
    <recommendedName>
        <fullName evidence="6">ARID domain-containing protein</fullName>
    </recommendedName>
</protein>
<keyword evidence="5" id="KW-1185">Reference proteome</keyword>
<dbReference type="Pfam" id="PF01388">
    <property type="entry name" value="ARID"/>
    <property type="match status" value="1"/>
</dbReference>
<dbReference type="Proteomes" id="UP000245207">
    <property type="component" value="Unassembled WGS sequence"/>
</dbReference>
<dbReference type="SMART" id="SM01189">
    <property type="entry name" value="ELM2"/>
    <property type="match status" value="1"/>
</dbReference>
<dbReference type="STRING" id="35608.A0A2U1KWK6"/>
<dbReference type="GO" id="GO:0003677">
    <property type="term" value="F:DNA binding"/>
    <property type="evidence" value="ECO:0007669"/>
    <property type="project" value="InterPro"/>
</dbReference>
<organism evidence="4 5">
    <name type="scientific">Artemisia annua</name>
    <name type="common">Sweet wormwood</name>
    <dbReference type="NCBI Taxonomy" id="35608"/>
    <lineage>
        <taxon>Eukaryota</taxon>
        <taxon>Viridiplantae</taxon>
        <taxon>Streptophyta</taxon>
        <taxon>Embryophyta</taxon>
        <taxon>Tracheophyta</taxon>
        <taxon>Spermatophyta</taxon>
        <taxon>Magnoliopsida</taxon>
        <taxon>eudicotyledons</taxon>
        <taxon>Gunneridae</taxon>
        <taxon>Pentapetalae</taxon>
        <taxon>asterids</taxon>
        <taxon>campanulids</taxon>
        <taxon>Asterales</taxon>
        <taxon>Asteraceae</taxon>
        <taxon>Asteroideae</taxon>
        <taxon>Anthemideae</taxon>
        <taxon>Artemisiinae</taxon>
        <taxon>Artemisia</taxon>
    </lineage>
</organism>
<dbReference type="SMART" id="SM01014">
    <property type="entry name" value="ARID"/>
    <property type="match status" value="1"/>
</dbReference>
<dbReference type="PANTHER" id="PTHR46410">
    <property type="entry name" value="AT-RICH INTERACTIVE DOMAIN-CONTAINING PROTEIN 2"/>
    <property type="match status" value="1"/>
</dbReference>
<evidence type="ECO:0000313" key="4">
    <source>
        <dbReference type="EMBL" id="PWA41110.1"/>
    </source>
</evidence>
<proteinExistence type="predicted"/>
<evidence type="ECO:0000256" key="1">
    <source>
        <dbReference type="ARBA" id="ARBA00023242"/>
    </source>
</evidence>
<feature type="domain" description="ARID" evidence="2">
    <location>
        <begin position="26"/>
        <end position="120"/>
    </location>
</feature>
<accession>A0A2U1KWK6</accession>
<dbReference type="PROSITE" id="PS51011">
    <property type="entry name" value="ARID"/>
    <property type="match status" value="1"/>
</dbReference>
<keyword evidence="1" id="KW-0539">Nucleus</keyword>
<sequence length="599" mass="68493">MACSTEMANGSDLNNGLVVNDDVNVMELRGLFDEVLSFFLKEVCVYKNGSKAFPPKLGDGHEADLFRLFTAMRRVGSYESVSEDNMWEFVAKECGVEMGLVASLKLVYVKYLKELDQWLAKGGFKDLKMDNVDIGLVEKFEVLCHWLDVYECKKGKCVGVEGTSGFNKNDGGMYLDEDLSPKGVKKVGYSMVNDEVKRSDVSPDDVVKKVGRSVIHDDDNDDNVKLAVKEAVIDNIVSHNVDNVEKVVSLQKRKWEEESMSFTEMLDWVANAARDPHDRAFEASQRSSKWKNCTGDKLWKQALLARRALFEELSVDSSNETNGLQKKNMKMHPSMYEDQRVQARCSRRTTATIPIPSRIKRQRTESVKTETKRISEIIEPKEQEYNLGPEFQAEVPPWTGVISDSDPKWLGTQMWPPPNYDNGELKNSITEIGLGRESSCECVFPGSVECVRFHIAENRFKVKIELGFALFVKWKFSQMGEEVSLSWELEEEKRFKSLVVKARHDLAHSNKSRREIMSNFWKKASRTIPDKPRDKIVSYYFNVFVPRRRSYQNRVTPKEIDSDNDEEEVGSVGDRFGYERIHGKTLKCAENLQCTNLDS</sequence>
<gene>
    <name evidence="4" type="ORF">CTI12_AA556480</name>
</gene>
<feature type="domain" description="ELM2" evidence="3">
    <location>
        <begin position="383"/>
        <end position="432"/>
    </location>
</feature>
<dbReference type="Gene3D" id="1.10.150.60">
    <property type="entry name" value="ARID DNA-binding domain"/>
    <property type="match status" value="1"/>
</dbReference>
<dbReference type="AlphaFoldDB" id="A0A2U1KWK6"/>
<evidence type="ECO:0000313" key="5">
    <source>
        <dbReference type="Proteomes" id="UP000245207"/>
    </source>
</evidence>
<evidence type="ECO:0008006" key="6">
    <source>
        <dbReference type="Google" id="ProtNLM"/>
    </source>
</evidence>
<dbReference type="EMBL" id="PKPP01013308">
    <property type="protein sequence ID" value="PWA41110.1"/>
    <property type="molecule type" value="Genomic_DNA"/>
</dbReference>
<dbReference type="InterPro" id="IPR036431">
    <property type="entry name" value="ARID_dom_sf"/>
</dbReference>
<dbReference type="InterPro" id="IPR001606">
    <property type="entry name" value="ARID_dom"/>
</dbReference>
<name>A0A2U1KWK6_ARTAN</name>
<dbReference type="SMART" id="SM00501">
    <property type="entry name" value="BRIGHT"/>
    <property type="match status" value="1"/>
</dbReference>
<dbReference type="OrthoDB" id="1938591at2759"/>
<comment type="caution">
    <text evidence="4">The sequence shown here is derived from an EMBL/GenBank/DDBJ whole genome shotgun (WGS) entry which is preliminary data.</text>
</comment>
<dbReference type="InterPro" id="IPR000949">
    <property type="entry name" value="ELM2_dom"/>
</dbReference>
<evidence type="ECO:0000259" key="2">
    <source>
        <dbReference type="PROSITE" id="PS51011"/>
    </source>
</evidence>
<dbReference type="CDD" id="cd16100">
    <property type="entry name" value="ARID"/>
    <property type="match status" value="1"/>
</dbReference>
<evidence type="ECO:0000259" key="3">
    <source>
        <dbReference type="PROSITE" id="PS51156"/>
    </source>
</evidence>
<dbReference type="PANTHER" id="PTHR46410:SF21">
    <property type="entry name" value="ARID_BRIGHT DNA-BINDING DOMAIN,ELM2 DOMAIN PROTEIN-RELATED"/>
    <property type="match status" value="1"/>
</dbReference>